<dbReference type="AlphaFoldDB" id="A0A0E2HIV5"/>
<proteinExistence type="predicted"/>
<dbReference type="RefSeq" id="WP_002594100.1">
    <property type="nucleotide sequence ID" value="NZ_KB850984.1"/>
</dbReference>
<name>A0A0E2HIV5_9FIRM</name>
<dbReference type="Proteomes" id="UP000013085">
    <property type="component" value="Unassembled WGS sequence"/>
</dbReference>
<evidence type="ECO:0000313" key="2">
    <source>
        <dbReference type="Proteomes" id="UP000013085"/>
    </source>
</evidence>
<dbReference type="Pfam" id="PF06810">
    <property type="entry name" value="Phage_scaffold"/>
    <property type="match status" value="1"/>
</dbReference>
<dbReference type="InterPro" id="IPR009636">
    <property type="entry name" value="SCAF"/>
</dbReference>
<comment type="caution">
    <text evidence="1">The sequence shown here is derived from an EMBL/GenBank/DDBJ whole genome shotgun (WGS) entry which is preliminary data.</text>
</comment>
<organism evidence="1 2">
    <name type="scientific">[Clostridium] clostridioforme 90A8</name>
    <dbReference type="NCBI Taxonomy" id="999408"/>
    <lineage>
        <taxon>Bacteria</taxon>
        <taxon>Bacillati</taxon>
        <taxon>Bacillota</taxon>
        <taxon>Clostridia</taxon>
        <taxon>Lachnospirales</taxon>
        <taxon>Lachnospiraceae</taxon>
        <taxon>Enterocloster</taxon>
    </lineage>
</organism>
<dbReference type="PATRIC" id="fig|999408.3.peg.4643"/>
<reference evidence="1 2" key="1">
    <citation type="submission" date="2013-01" db="EMBL/GenBank/DDBJ databases">
        <title>The Genome Sequence of Clostridium clostridioforme 90A8.</title>
        <authorList>
            <consortium name="The Broad Institute Genome Sequencing Platform"/>
            <person name="Earl A."/>
            <person name="Ward D."/>
            <person name="Feldgarden M."/>
            <person name="Gevers D."/>
            <person name="Courvalin P."/>
            <person name="Lambert T."/>
            <person name="Walker B."/>
            <person name="Young S.K."/>
            <person name="Zeng Q."/>
            <person name="Gargeya S."/>
            <person name="Fitzgerald M."/>
            <person name="Haas B."/>
            <person name="Abouelleil A."/>
            <person name="Alvarado L."/>
            <person name="Arachchi H.M."/>
            <person name="Berlin A.M."/>
            <person name="Chapman S.B."/>
            <person name="Dewar J."/>
            <person name="Goldberg J."/>
            <person name="Griggs A."/>
            <person name="Gujja S."/>
            <person name="Hansen M."/>
            <person name="Howarth C."/>
            <person name="Imamovic A."/>
            <person name="Larimer J."/>
            <person name="McCowan C."/>
            <person name="Murphy C."/>
            <person name="Neiman D."/>
            <person name="Pearson M."/>
            <person name="Priest M."/>
            <person name="Roberts A."/>
            <person name="Saif S."/>
            <person name="Shea T."/>
            <person name="Sisk P."/>
            <person name="Sykes S."/>
            <person name="Wortman J."/>
            <person name="Nusbaum C."/>
            <person name="Birren B."/>
        </authorList>
    </citation>
    <scope>NUCLEOTIDE SEQUENCE [LARGE SCALE GENOMIC DNA]</scope>
    <source>
        <strain evidence="1 2">90A8</strain>
    </source>
</reference>
<dbReference type="EMBL" id="AGYR01000048">
    <property type="protein sequence ID" value="ENZ10198.1"/>
    <property type="molecule type" value="Genomic_DNA"/>
</dbReference>
<evidence type="ECO:0000313" key="1">
    <source>
        <dbReference type="EMBL" id="ENZ10198.1"/>
    </source>
</evidence>
<evidence type="ECO:0008006" key="3">
    <source>
        <dbReference type="Google" id="ProtNLM"/>
    </source>
</evidence>
<dbReference type="HOGENOM" id="CLU_112809_4_0_9"/>
<protein>
    <recommendedName>
        <fullName evidence="3">Minor structural GP20 protein</fullName>
    </recommendedName>
</protein>
<accession>A0A0E2HIV5</accession>
<gene>
    <name evidence="1" type="ORF">HMPREF1090_04327</name>
</gene>
<sequence length="177" mass="19774">MRTEDLQAKGLTQEQIDYVMAEYGKDINGIKQERDTYKTQLSTAQSTLKSFEGVNISELQGKIQTLTTDLANKDAEYQKQLAERDFNDLLKTTAEGFKPRDIKAVMPFLDVEKLKGSKNQETDIKAALEAVKKDKGYLFQDVSIPRVVAPTPGPGGEKTDDTRTQANNALRCILGRE</sequence>